<sequence>MKADHYDAFAASYEAENASSLLNAYYERPAMIRLAGDVSGRQILDAGCGSGFLTAELRGKGAVMTGLDGSPAMVELARSRLGDDVPLHVADLAQPLPFATDTFDDVTASLVLHYLQNWEAPLTEFKRVLKPGGRLILSVNHPTVHLFNYPDEDYFATRQYSEDYDFNGEPAVLTFWHRPLHAMTSAFTDAGFNISVLDEPEPSPHTPHHLLTPRIAAGERTAFLCFIFFVLTAS</sequence>
<accession>A0AAU8DNZ3</accession>
<organism evidence="5">
    <name type="scientific">Nakamurella sp. A5-74</name>
    <dbReference type="NCBI Taxonomy" id="3158264"/>
    <lineage>
        <taxon>Bacteria</taxon>
        <taxon>Bacillati</taxon>
        <taxon>Actinomycetota</taxon>
        <taxon>Actinomycetes</taxon>
        <taxon>Nakamurellales</taxon>
        <taxon>Nakamurellaceae</taxon>
        <taxon>Nakamurella</taxon>
    </lineage>
</organism>
<proteinExistence type="predicted"/>
<dbReference type="CDD" id="cd02440">
    <property type="entry name" value="AdoMet_MTases"/>
    <property type="match status" value="1"/>
</dbReference>
<keyword evidence="3" id="KW-0949">S-adenosyl-L-methionine</keyword>
<evidence type="ECO:0000256" key="1">
    <source>
        <dbReference type="ARBA" id="ARBA00022603"/>
    </source>
</evidence>
<dbReference type="GO" id="GO:0008757">
    <property type="term" value="F:S-adenosylmethionine-dependent methyltransferase activity"/>
    <property type="evidence" value="ECO:0007669"/>
    <property type="project" value="InterPro"/>
</dbReference>
<feature type="domain" description="Methyltransferase type 11" evidence="4">
    <location>
        <begin position="44"/>
        <end position="137"/>
    </location>
</feature>
<evidence type="ECO:0000256" key="3">
    <source>
        <dbReference type="ARBA" id="ARBA00022691"/>
    </source>
</evidence>
<evidence type="ECO:0000313" key="5">
    <source>
        <dbReference type="EMBL" id="XCG63048.1"/>
    </source>
</evidence>
<gene>
    <name evidence="5" type="ORF">ABLG96_17825</name>
</gene>
<evidence type="ECO:0000259" key="4">
    <source>
        <dbReference type="Pfam" id="PF08241"/>
    </source>
</evidence>
<dbReference type="PANTHER" id="PTHR43464">
    <property type="entry name" value="METHYLTRANSFERASE"/>
    <property type="match status" value="1"/>
</dbReference>
<dbReference type="InterPro" id="IPR013216">
    <property type="entry name" value="Methyltransf_11"/>
</dbReference>
<dbReference type="Pfam" id="PF08241">
    <property type="entry name" value="Methyltransf_11"/>
    <property type="match status" value="1"/>
</dbReference>
<dbReference type="EMBL" id="CP159218">
    <property type="protein sequence ID" value="XCG63048.1"/>
    <property type="molecule type" value="Genomic_DNA"/>
</dbReference>
<dbReference type="AlphaFoldDB" id="A0AAU8DNZ3"/>
<name>A0AAU8DNZ3_9ACTN</name>
<dbReference type="InterPro" id="IPR029063">
    <property type="entry name" value="SAM-dependent_MTases_sf"/>
</dbReference>
<reference evidence="5" key="1">
    <citation type="submission" date="2024-05" db="EMBL/GenBank/DDBJ databases">
        <authorList>
            <person name="Cai S.Y."/>
            <person name="Jin L.M."/>
            <person name="Li H.R."/>
        </authorList>
    </citation>
    <scope>NUCLEOTIDE SEQUENCE</scope>
    <source>
        <strain evidence="5">A5-74</strain>
    </source>
</reference>
<dbReference type="RefSeq" id="WP_353648663.1">
    <property type="nucleotide sequence ID" value="NZ_CP159218.1"/>
</dbReference>
<keyword evidence="1 5" id="KW-0489">Methyltransferase</keyword>
<dbReference type="SUPFAM" id="SSF53335">
    <property type="entry name" value="S-adenosyl-L-methionine-dependent methyltransferases"/>
    <property type="match status" value="1"/>
</dbReference>
<dbReference type="PANTHER" id="PTHR43464:SF19">
    <property type="entry name" value="UBIQUINONE BIOSYNTHESIS O-METHYLTRANSFERASE, MITOCHONDRIAL"/>
    <property type="match status" value="1"/>
</dbReference>
<dbReference type="GO" id="GO:0032259">
    <property type="term" value="P:methylation"/>
    <property type="evidence" value="ECO:0007669"/>
    <property type="project" value="UniProtKB-KW"/>
</dbReference>
<protein>
    <submittedName>
        <fullName evidence="5">Class I SAM-dependent methyltransferase</fullName>
        <ecNumber evidence="5">2.1.1.-</ecNumber>
    </submittedName>
</protein>
<keyword evidence="2 5" id="KW-0808">Transferase</keyword>
<dbReference type="EC" id="2.1.1.-" evidence="5"/>
<evidence type="ECO:0000256" key="2">
    <source>
        <dbReference type="ARBA" id="ARBA00022679"/>
    </source>
</evidence>
<dbReference type="Gene3D" id="3.40.50.150">
    <property type="entry name" value="Vaccinia Virus protein VP39"/>
    <property type="match status" value="1"/>
</dbReference>